<evidence type="ECO:0000256" key="6">
    <source>
        <dbReference type="ARBA" id="ARBA00022958"/>
    </source>
</evidence>
<keyword evidence="7 10" id="KW-1133">Transmembrane helix</keyword>
<keyword evidence="12" id="KW-1185">Reference proteome</keyword>
<keyword evidence="9 10" id="KW-0472">Membrane</keyword>
<accession>A0A172TMB2</accession>
<dbReference type="GO" id="GO:0005886">
    <property type="term" value="C:plasma membrane"/>
    <property type="evidence" value="ECO:0007669"/>
    <property type="project" value="UniProtKB-SubCell"/>
</dbReference>
<keyword evidence="5 10" id="KW-0812">Transmembrane</keyword>
<name>A0A172TMB2_9BACL</name>
<dbReference type="Pfam" id="PF02386">
    <property type="entry name" value="TrkH"/>
    <property type="match status" value="1"/>
</dbReference>
<evidence type="ECO:0000256" key="7">
    <source>
        <dbReference type="ARBA" id="ARBA00022989"/>
    </source>
</evidence>
<feature type="transmembrane region" description="Helical" evidence="10">
    <location>
        <begin position="75"/>
        <end position="97"/>
    </location>
</feature>
<dbReference type="InterPro" id="IPR004772">
    <property type="entry name" value="TrkH"/>
</dbReference>
<dbReference type="OrthoDB" id="9810952at2"/>
<organism evidence="11 12">
    <name type="scientific">Paenibacillus swuensis</name>
    <dbReference type="NCBI Taxonomy" id="1178515"/>
    <lineage>
        <taxon>Bacteria</taxon>
        <taxon>Bacillati</taxon>
        <taxon>Bacillota</taxon>
        <taxon>Bacilli</taxon>
        <taxon>Bacillales</taxon>
        <taxon>Paenibacillaceae</taxon>
        <taxon>Paenibacillus</taxon>
    </lineage>
</organism>
<gene>
    <name evidence="11" type="ORF">SY83_20155</name>
</gene>
<evidence type="ECO:0000256" key="8">
    <source>
        <dbReference type="ARBA" id="ARBA00023065"/>
    </source>
</evidence>
<feature type="transmembrane region" description="Helical" evidence="10">
    <location>
        <begin position="229"/>
        <end position="248"/>
    </location>
</feature>
<evidence type="ECO:0000256" key="1">
    <source>
        <dbReference type="ARBA" id="ARBA00004651"/>
    </source>
</evidence>
<feature type="transmembrane region" description="Helical" evidence="10">
    <location>
        <begin position="287"/>
        <end position="305"/>
    </location>
</feature>
<sequence>MLSNLRNHWSPPRVLAAGFAVIIMIGTLLLSLPAASQSGERLPLLDALFTATSATCVTGLVVVDTGTYFSIFGQIVILFMLQLGGLGFMTVATWFTLMMKRRISFRERLILKETMNQNTIEGIVRLIGKVFLYSITIESVAALYFAFRWMDEMPLAKAIYFGVFHAVSIFNNGGFELFGDFRGLTLYVNDSGMNIAAMVLVLLGGMGFIVISDVMEYPRTRKLSLHSKVVLTAISVLTLLGALLIFVFERTNPLTLGPMHAGHQIMASFFHSISLRSAGINTVDVGAMRSATLFLMVILMFIGSAPGSTGGGIKVTTFTLLTAALWSTLRGKESVVLFRRRIPSDDIYRALTLAFIGMIVLLGSTLILLTLQPQPFLMVLFEATSAFGTVGLSMGLTRELVPAGEAIIILLMFTGRVGLITLAFALSPGKGKQLYRHPTGDIVIG</sequence>
<dbReference type="PANTHER" id="PTHR32024:SF1">
    <property type="entry name" value="KTR SYSTEM POTASSIUM UPTAKE PROTEIN B"/>
    <property type="match status" value="1"/>
</dbReference>
<keyword evidence="2" id="KW-0813">Transport</keyword>
<dbReference type="Proteomes" id="UP000076927">
    <property type="component" value="Chromosome"/>
</dbReference>
<evidence type="ECO:0000256" key="10">
    <source>
        <dbReference type="SAM" id="Phobius"/>
    </source>
</evidence>
<evidence type="ECO:0000256" key="9">
    <source>
        <dbReference type="ARBA" id="ARBA00023136"/>
    </source>
</evidence>
<dbReference type="KEGG" id="pswu:SY83_20155"/>
<comment type="subcellular location">
    <subcellularLocation>
        <location evidence="1">Cell membrane</location>
        <topology evidence="1">Multi-pass membrane protein</topology>
    </subcellularLocation>
</comment>
<evidence type="ECO:0000256" key="5">
    <source>
        <dbReference type="ARBA" id="ARBA00022692"/>
    </source>
</evidence>
<reference evidence="11 12" key="1">
    <citation type="submission" date="2015-01" db="EMBL/GenBank/DDBJ databases">
        <title>Paenibacillus swuensis/DY6/whole genome sequencing.</title>
        <authorList>
            <person name="Kim M.K."/>
            <person name="Srinivasan S."/>
            <person name="Lee J.-J."/>
        </authorList>
    </citation>
    <scope>NUCLEOTIDE SEQUENCE [LARGE SCALE GENOMIC DNA]</scope>
    <source>
        <strain evidence="11 12">DY6</strain>
    </source>
</reference>
<dbReference type="EMBL" id="CP011388">
    <property type="protein sequence ID" value="ANE48219.1"/>
    <property type="molecule type" value="Genomic_DNA"/>
</dbReference>
<keyword evidence="8" id="KW-0406">Ion transport</keyword>
<dbReference type="GO" id="GO:0015379">
    <property type="term" value="F:potassium:chloride symporter activity"/>
    <property type="evidence" value="ECO:0007669"/>
    <property type="project" value="InterPro"/>
</dbReference>
<feature type="transmembrane region" description="Helical" evidence="10">
    <location>
        <begin position="12"/>
        <end position="32"/>
    </location>
</feature>
<evidence type="ECO:0000256" key="4">
    <source>
        <dbReference type="ARBA" id="ARBA00022538"/>
    </source>
</evidence>
<feature type="transmembrane region" description="Helical" evidence="10">
    <location>
        <begin position="406"/>
        <end position="426"/>
    </location>
</feature>
<proteinExistence type="predicted"/>
<dbReference type="PANTHER" id="PTHR32024">
    <property type="entry name" value="TRK SYSTEM POTASSIUM UPTAKE PROTEIN TRKG-RELATED"/>
    <property type="match status" value="1"/>
</dbReference>
<keyword evidence="6" id="KW-0630">Potassium</keyword>
<feature type="transmembrane region" description="Helical" evidence="10">
    <location>
        <begin position="195"/>
        <end position="217"/>
    </location>
</feature>
<feature type="transmembrane region" description="Helical" evidence="10">
    <location>
        <begin position="130"/>
        <end position="147"/>
    </location>
</feature>
<evidence type="ECO:0000313" key="12">
    <source>
        <dbReference type="Proteomes" id="UP000076927"/>
    </source>
</evidence>
<keyword evidence="4" id="KW-0633">Potassium transport</keyword>
<evidence type="ECO:0000256" key="2">
    <source>
        <dbReference type="ARBA" id="ARBA00022448"/>
    </source>
</evidence>
<dbReference type="STRING" id="1178515.SY83_20155"/>
<dbReference type="AlphaFoldDB" id="A0A172TMB2"/>
<dbReference type="InterPro" id="IPR003445">
    <property type="entry name" value="Cat_transpt"/>
</dbReference>
<evidence type="ECO:0000313" key="11">
    <source>
        <dbReference type="EMBL" id="ANE48219.1"/>
    </source>
</evidence>
<evidence type="ECO:0000256" key="3">
    <source>
        <dbReference type="ARBA" id="ARBA00022475"/>
    </source>
</evidence>
<dbReference type="NCBIfam" id="TIGR00933">
    <property type="entry name" value="2a38"/>
    <property type="match status" value="1"/>
</dbReference>
<dbReference type="PATRIC" id="fig|1178515.4.peg.4078"/>
<dbReference type="RefSeq" id="WP_068609795.1">
    <property type="nucleotide sequence ID" value="NZ_CP011388.1"/>
</dbReference>
<feature type="transmembrane region" description="Helical" evidence="10">
    <location>
        <begin position="350"/>
        <end position="371"/>
    </location>
</feature>
<protein>
    <submittedName>
        <fullName evidence="11">ATP synthase subunit J</fullName>
    </submittedName>
</protein>
<keyword evidence="3" id="KW-1003">Cell membrane</keyword>